<accession>A0A518B748</accession>
<sequence length="247" mass="27565">MFDPVRFLVQIARKSAQLMAGWGVCVFCAGCASAPTLHGDERIVPGAAFEKVGVLDFRRDGIAEYREMVQPGDLIVNYMRLGRAAKKRQWLHAILPHGHSMIVLDPDDPEGLLECRFRGMRRISPEELGEYSFNTVYRLRDARHLDLERLEQFARVGCGRCGDYSFRSWLGFNGDLSPSQPKEILPSYTCSTMVAAAYHYAGVTLDVAHRNRVVTPLDLVRSSSHPNEVAIETEASSLAGAPDRLAR</sequence>
<protein>
    <submittedName>
        <fullName evidence="1">Uncharacterized protein</fullName>
    </submittedName>
</protein>
<evidence type="ECO:0000313" key="2">
    <source>
        <dbReference type="Proteomes" id="UP000317093"/>
    </source>
</evidence>
<name>A0A518B748_9BACT</name>
<keyword evidence="2" id="KW-1185">Reference proteome</keyword>
<dbReference type="RefSeq" id="WP_145259804.1">
    <property type="nucleotide sequence ID" value="NZ_CP036279.1"/>
</dbReference>
<reference evidence="1 2" key="1">
    <citation type="submission" date="2019-02" db="EMBL/GenBank/DDBJ databases">
        <title>Deep-cultivation of Planctomycetes and their phenomic and genomic characterization uncovers novel biology.</title>
        <authorList>
            <person name="Wiegand S."/>
            <person name="Jogler M."/>
            <person name="Boedeker C."/>
            <person name="Pinto D."/>
            <person name="Vollmers J."/>
            <person name="Rivas-Marin E."/>
            <person name="Kohn T."/>
            <person name="Peeters S.H."/>
            <person name="Heuer A."/>
            <person name="Rast P."/>
            <person name="Oberbeckmann S."/>
            <person name="Bunk B."/>
            <person name="Jeske O."/>
            <person name="Meyerdierks A."/>
            <person name="Storesund J.E."/>
            <person name="Kallscheuer N."/>
            <person name="Luecker S."/>
            <person name="Lage O.M."/>
            <person name="Pohl T."/>
            <person name="Merkel B.J."/>
            <person name="Hornburger P."/>
            <person name="Mueller R.-W."/>
            <person name="Bruemmer F."/>
            <person name="Labrenz M."/>
            <person name="Spormann A.M."/>
            <person name="Op den Camp H."/>
            <person name="Overmann J."/>
            <person name="Amann R."/>
            <person name="Jetten M.S.M."/>
            <person name="Mascher T."/>
            <person name="Medema M.H."/>
            <person name="Devos D.P."/>
            <person name="Kaster A.-K."/>
            <person name="Ovreas L."/>
            <person name="Rohde M."/>
            <person name="Galperin M.Y."/>
            <person name="Jogler C."/>
        </authorList>
    </citation>
    <scope>NUCLEOTIDE SEQUENCE [LARGE SCALE GENOMIC DNA]</scope>
    <source>
        <strain evidence="1 2">Pan216</strain>
    </source>
</reference>
<dbReference type="KEGG" id="knv:Pan216_36700"/>
<evidence type="ECO:0000313" key="1">
    <source>
        <dbReference type="EMBL" id="QDU62800.1"/>
    </source>
</evidence>
<dbReference type="Proteomes" id="UP000317093">
    <property type="component" value="Chromosome"/>
</dbReference>
<dbReference type="Gene3D" id="3.90.1720.10">
    <property type="entry name" value="endopeptidase domain like (from Nostoc punctiforme)"/>
    <property type="match status" value="1"/>
</dbReference>
<dbReference type="EMBL" id="CP036279">
    <property type="protein sequence ID" value="QDU62800.1"/>
    <property type="molecule type" value="Genomic_DNA"/>
</dbReference>
<gene>
    <name evidence="1" type="ORF">Pan216_36700</name>
</gene>
<organism evidence="1 2">
    <name type="scientific">Kolteria novifilia</name>
    <dbReference type="NCBI Taxonomy" id="2527975"/>
    <lineage>
        <taxon>Bacteria</taxon>
        <taxon>Pseudomonadati</taxon>
        <taxon>Planctomycetota</taxon>
        <taxon>Planctomycetia</taxon>
        <taxon>Kolteriales</taxon>
        <taxon>Kolteriaceae</taxon>
        <taxon>Kolteria</taxon>
    </lineage>
</organism>
<dbReference type="AlphaFoldDB" id="A0A518B748"/>
<proteinExistence type="predicted"/>